<evidence type="ECO:0000256" key="1">
    <source>
        <dbReference type="SAM" id="MobiDB-lite"/>
    </source>
</evidence>
<comment type="caution">
    <text evidence="3">The sequence shown here is derived from an EMBL/GenBank/DDBJ whole genome shotgun (WGS) entry which is preliminary data.</text>
</comment>
<evidence type="ECO:0000313" key="3">
    <source>
        <dbReference type="EMBL" id="GAA1766338.1"/>
    </source>
</evidence>
<gene>
    <name evidence="3" type="ORF">GCM10009810_26470</name>
</gene>
<dbReference type="InterPro" id="IPR005302">
    <property type="entry name" value="MoCF_Sase_C"/>
</dbReference>
<dbReference type="Gene3D" id="2.40.33.20">
    <property type="entry name" value="PK beta-barrel domain-like"/>
    <property type="match status" value="1"/>
</dbReference>
<sequence>MGRRTASRVIHNSVMTALPLPSAAHHRTPEELAAFLPELHAAPKDSGTLKLIVRRPAVGEREVLDVGRLDPACGMEGDNWADRGSSRSPDGGPHPDMQLNVMSHPMVAFLAGDPALEPLAGDQLYLDLDLSHDNLPAGTRLLFGDPDAPGAVIEVTEQPHAGCKKFVARFGAEAMRFVNGKVGRPLRLRGLNARVVLAGPIHAGDVVTVRRPLT</sequence>
<dbReference type="InterPro" id="IPR011037">
    <property type="entry name" value="Pyrv_Knase-like_insert_dom_sf"/>
</dbReference>
<dbReference type="PROSITE" id="PS51340">
    <property type="entry name" value="MOSC"/>
    <property type="match status" value="1"/>
</dbReference>
<dbReference type="SUPFAM" id="SSF50800">
    <property type="entry name" value="PK beta-barrel domain-like"/>
    <property type="match status" value="1"/>
</dbReference>
<organism evidence="3 4">
    <name type="scientific">Nostocoides vanveenii</name>
    <dbReference type="NCBI Taxonomy" id="330835"/>
    <lineage>
        <taxon>Bacteria</taxon>
        <taxon>Bacillati</taxon>
        <taxon>Actinomycetota</taxon>
        <taxon>Actinomycetes</taxon>
        <taxon>Micrococcales</taxon>
        <taxon>Intrasporangiaceae</taxon>
        <taxon>Nostocoides</taxon>
    </lineage>
</organism>
<keyword evidence="4" id="KW-1185">Reference proteome</keyword>
<reference evidence="4" key="1">
    <citation type="journal article" date="2019" name="Int. J. Syst. Evol. Microbiol.">
        <title>The Global Catalogue of Microorganisms (GCM) 10K type strain sequencing project: providing services to taxonomists for standard genome sequencing and annotation.</title>
        <authorList>
            <consortium name="The Broad Institute Genomics Platform"/>
            <consortium name="The Broad Institute Genome Sequencing Center for Infectious Disease"/>
            <person name="Wu L."/>
            <person name="Ma J."/>
        </authorList>
    </citation>
    <scope>NUCLEOTIDE SEQUENCE [LARGE SCALE GENOMIC DNA]</scope>
    <source>
        <strain evidence="4">JCM 15591</strain>
    </source>
</reference>
<evidence type="ECO:0000313" key="4">
    <source>
        <dbReference type="Proteomes" id="UP001501475"/>
    </source>
</evidence>
<name>A0ABP4X2Z9_9MICO</name>
<evidence type="ECO:0000259" key="2">
    <source>
        <dbReference type="PROSITE" id="PS51340"/>
    </source>
</evidence>
<feature type="region of interest" description="Disordered" evidence="1">
    <location>
        <begin position="74"/>
        <end position="97"/>
    </location>
</feature>
<proteinExistence type="predicted"/>
<feature type="domain" description="MOSC" evidence="2">
    <location>
        <begin position="61"/>
        <end position="210"/>
    </location>
</feature>
<protein>
    <recommendedName>
        <fullName evidence="2">MOSC domain-containing protein</fullName>
    </recommendedName>
</protein>
<accession>A0ABP4X2Z9</accession>
<dbReference type="EMBL" id="BAAAPN010000057">
    <property type="protein sequence ID" value="GAA1766338.1"/>
    <property type="molecule type" value="Genomic_DNA"/>
</dbReference>
<dbReference type="Proteomes" id="UP001501475">
    <property type="component" value="Unassembled WGS sequence"/>
</dbReference>